<dbReference type="InterPro" id="IPR027417">
    <property type="entry name" value="P-loop_NTPase"/>
</dbReference>
<dbReference type="PANTHER" id="PTHR23073">
    <property type="entry name" value="26S PROTEASOME REGULATORY SUBUNIT"/>
    <property type="match status" value="1"/>
</dbReference>
<dbReference type="EMBL" id="NRSD01000017">
    <property type="protein sequence ID" value="MBK1645924.1"/>
    <property type="molecule type" value="Genomic_DNA"/>
</dbReference>
<keyword evidence="2" id="KW-0547">Nucleotide-binding</keyword>
<keyword evidence="7" id="KW-1185">Reference proteome</keyword>
<comment type="similarity">
    <text evidence="1">Belongs to the AAA ATPase family.</text>
</comment>
<evidence type="ECO:0000313" key="7">
    <source>
        <dbReference type="Proteomes" id="UP001138802"/>
    </source>
</evidence>
<evidence type="ECO:0000256" key="1">
    <source>
        <dbReference type="ARBA" id="ARBA00006914"/>
    </source>
</evidence>
<name>A0A9X0WKA5_9GAMM</name>
<reference evidence="6 7" key="1">
    <citation type="journal article" date="2020" name="Microorganisms">
        <title>Osmotic Adaptation and Compatible Solute Biosynthesis of Phototrophic Bacteria as Revealed from Genome Analyses.</title>
        <authorList>
            <person name="Imhoff J.F."/>
            <person name="Rahn T."/>
            <person name="Kunzel S."/>
            <person name="Keller A."/>
            <person name="Neulinger S.C."/>
        </authorList>
    </citation>
    <scope>NUCLEOTIDE SEQUENCE [LARGE SCALE GENOMIC DNA]</scope>
    <source>
        <strain evidence="6 7">DSM 21303</strain>
    </source>
</reference>
<feature type="compositionally biased region" description="Polar residues" evidence="4">
    <location>
        <begin position="104"/>
        <end position="116"/>
    </location>
</feature>
<dbReference type="Pfam" id="PF00004">
    <property type="entry name" value="AAA"/>
    <property type="match status" value="1"/>
</dbReference>
<evidence type="ECO:0000256" key="3">
    <source>
        <dbReference type="ARBA" id="ARBA00022840"/>
    </source>
</evidence>
<dbReference type="InterPro" id="IPR003959">
    <property type="entry name" value="ATPase_AAA_core"/>
</dbReference>
<evidence type="ECO:0000256" key="2">
    <source>
        <dbReference type="ARBA" id="ARBA00022741"/>
    </source>
</evidence>
<dbReference type="GO" id="GO:0005524">
    <property type="term" value="F:ATP binding"/>
    <property type="evidence" value="ECO:0007669"/>
    <property type="project" value="UniProtKB-KW"/>
</dbReference>
<gene>
    <name evidence="6" type="ORF">CKO25_14960</name>
</gene>
<evidence type="ECO:0000259" key="5">
    <source>
        <dbReference type="SMART" id="SM00382"/>
    </source>
</evidence>
<keyword evidence="3" id="KW-0067">ATP-binding</keyword>
<protein>
    <submittedName>
        <fullName evidence="6">AAA family ATPase</fullName>
    </submittedName>
</protein>
<dbReference type="AlphaFoldDB" id="A0A9X0WKA5"/>
<comment type="caution">
    <text evidence="6">The sequence shown here is derived from an EMBL/GenBank/DDBJ whole genome shotgun (WGS) entry which is preliminary data.</text>
</comment>
<feature type="domain" description="AAA+ ATPase" evidence="5">
    <location>
        <begin position="182"/>
        <end position="315"/>
    </location>
</feature>
<dbReference type="GO" id="GO:0016887">
    <property type="term" value="F:ATP hydrolysis activity"/>
    <property type="evidence" value="ECO:0007669"/>
    <property type="project" value="InterPro"/>
</dbReference>
<dbReference type="Gene3D" id="3.40.50.300">
    <property type="entry name" value="P-loop containing nucleotide triphosphate hydrolases"/>
    <property type="match status" value="1"/>
</dbReference>
<sequence>MSLLRKTPTCPIHACELVLSHHGKKSNLGHFYIEVVGAPLFYCPRCLEQGQDTSVEVEAAASTAFLKGLAQLLDRSRFPGLLNKPRVRVDFNPARTSLERVASSDITQHQGASADTRSPEEPDDADTSRLEGIEPVEPRHTLSQLILDQDTLERIREATNVMVSQDLIYSTWGLSAVARTGRRVALNFYGPPGTGKTLAADAIADLLAKKILRISYAELESKYVGETPKNIKAAFAKARETGALLFFDEADSILGKRLVEISQSADNSINVARSTTLIELDNFEGTVIFASNLVRNYDNAFLRRMLAHIQFKLPAAPQRAAIWRCHVPSQLPLAADVDFDLLARDSDGAAGGDIQNAILLAASYAALRSGAEQVVTLADLQRAITFLLDGKRRILAGGDEELEPARDRVCATPRISTGAA</sequence>
<feature type="region of interest" description="Disordered" evidence="4">
    <location>
        <begin position="100"/>
        <end position="128"/>
    </location>
</feature>
<dbReference type="Proteomes" id="UP001138802">
    <property type="component" value="Unassembled WGS sequence"/>
</dbReference>
<accession>A0A9X0WKA5</accession>
<dbReference type="SMART" id="SM00382">
    <property type="entry name" value="AAA"/>
    <property type="match status" value="1"/>
</dbReference>
<dbReference type="InterPro" id="IPR003593">
    <property type="entry name" value="AAA+_ATPase"/>
</dbReference>
<dbReference type="CDD" id="cd19481">
    <property type="entry name" value="RecA-like_protease"/>
    <property type="match status" value="1"/>
</dbReference>
<dbReference type="SUPFAM" id="SSF52540">
    <property type="entry name" value="P-loop containing nucleoside triphosphate hydrolases"/>
    <property type="match status" value="1"/>
</dbReference>
<evidence type="ECO:0000256" key="4">
    <source>
        <dbReference type="SAM" id="MobiDB-lite"/>
    </source>
</evidence>
<dbReference type="RefSeq" id="WP_200388736.1">
    <property type="nucleotide sequence ID" value="NZ_NRSD01000017.1"/>
</dbReference>
<proteinExistence type="inferred from homology"/>
<dbReference type="InterPro" id="IPR050221">
    <property type="entry name" value="26S_Proteasome_ATPase"/>
</dbReference>
<dbReference type="Gene3D" id="1.10.8.60">
    <property type="match status" value="1"/>
</dbReference>
<evidence type="ECO:0000313" key="6">
    <source>
        <dbReference type="EMBL" id="MBK1645924.1"/>
    </source>
</evidence>
<organism evidence="6 7">
    <name type="scientific">Thiocapsa imhoffii</name>
    <dbReference type="NCBI Taxonomy" id="382777"/>
    <lineage>
        <taxon>Bacteria</taxon>
        <taxon>Pseudomonadati</taxon>
        <taxon>Pseudomonadota</taxon>
        <taxon>Gammaproteobacteria</taxon>
        <taxon>Chromatiales</taxon>
        <taxon>Chromatiaceae</taxon>
        <taxon>Thiocapsa</taxon>
    </lineage>
</organism>